<dbReference type="EMBL" id="FNIN01000009">
    <property type="protein sequence ID" value="SDN86386.1"/>
    <property type="molecule type" value="Genomic_DNA"/>
</dbReference>
<protein>
    <submittedName>
        <fullName evidence="1">Uncharacterized protein</fullName>
    </submittedName>
</protein>
<sequence>MKKNRLNKDKAVRIFQFEHWLRFYFIEEEGKLLTFNFDEEFLNELRINYSPLNEIAENLNGKYLSPEVSQKTIVEFLQKHFEQEGRDVVTPILDSQPFLRELQLFNVWVSLFEDTLEKEILPFEKWVQIFEKWKSSEQAKKILYSLKMDKIEKPTSNEIN</sequence>
<name>A0A1H0EVQ1_9BACT</name>
<accession>A0A1H0EVQ1</accession>
<evidence type="ECO:0000313" key="2">
    <source>
        <dbReference type="Proteomes" id="UP000199602"/>
    </source>
</evidence>
<dbReference type="Proteomes" id="UP000199602">
    <property type="component" value="Unassembled WGS sequence"/>
</dbReference>
<keyword evidence="2" id="KW-1185">Reference proteome</keyword>
<evidence type="ECO:0000313" key="1">
    <source>
        <dbReference type="EMBL" id="SDN86386.1"/>
    </source>
</evidence>
<gene>
    <name evidence="1" type="ORF">SAMN04488516_10965</name>
</gene>
<organism evidence="1 2">
    <name type="scientific">Desulfonauticus submarinus</name>
    <dbReference type="NCBI Taxonomy" id="206665"/>
    <lineage>
        <taxon>Bacteria</taxon>
        <taxon>Pseudomonadati</taxon>
        <taxon>Thermodesulfobacteriota</taxon>
        <taxon>Desulfovibrionia</taxon>
        <taxon>Desulfovibrionales</taxon>
        <taxon>Desulfonauticaceae</taxon>
        <taxon>Desulfonauticus</taxon>
    </lineage>
</organism>
<dbReference type="AlphaFoldDB" id="A0A1H0EVQ1"/>
<dbReference type="OrthoDB" id="5455222at2"/>
<dbReference type="RefSeq" id="WP_092065824.1">
    <property type="nucleotide sequence ID" value="NZ_FNIN01000009.1"/>
</dbReference>
<proteinExistence type="predicted"/>
<reference evidence="1 2" key="1">
    <citation type="submission" date="2016-10" db="EMBL/GenBank/DDBJ databases">
        <authorList>
            <person name="de Groot N.N."/>
        </authorList>
    </citation>
    <scope>NUCLEOTIDE SEQUENCE [LARGE SCALE GENOMIC DNA]</scope>
    <source>
        <strain evidence="1 2">DSM 15269</strain>
    </source>
</reference>